<dbReference type="InterPro" id="IPR018930">
    <property type="entry name" value="LEA-18"/>
</dbReference>
<feature type="compositionally biased region" description="Basic and acidic residues" evidence="1">
    <location>
        <begin position="10"/>
        <end position="22"/>
    </location>
</feature>
<evidence type="ECO:0000313" key="2">
    <source>
        <dbReference type="EMBL" id="KAL1224444.1"/>
    </source>
</evidence>
<sequence length="89" mass="9009">MAEKTTPTTTEKKTEQEVKDSELPTNSPYVATGTLEDYKMKGYGAEGHKEPKAGLGGGSTDAPTVSGDVAAEKGPTVLGDVAAAAAKAP</sequence>
<dbReference type="Proteomes" id="UP001558713">
    <property type="component" value="Unassembled WGS sequence"/>
</dbReference>
<gene>
    <name evidence="2" type="ORF">V5N11_014405</name>
</gene>
<dbReference type="Pfam" id="PF10714">
    <property type="entry name" value="LEA_6"/>
    <property type="match status" value="1"/>
</dbReference>
<proteinExistence type="predicted"/>
<protein>
    <recommendedName>
        <fullName evidence="4">Late embryogenesis abundant protein</fullName>
    </recommendedName>
</protein>
<evidence type="ECO:0008006" key="4">
    <source>
        <dbReference type="Google" id="ProtNLM"/>
    </source>
</evidence>
<reference evidence="2 3" key="1">
    <citation type="submission" date="2024-04" db="EMBL/GenBank/DDBJ databases">
        <title>Genome assembly C_amara_ONT_v2.</title>
        <authorList>
            <person name="Yant L."/>
            <person name="Moore C."/>
            <person name="Slenker M."/>
        </authorList>
    </citation>
    <scope>NUCLEOTIDE SEQUENCE [LARGE SCALE GENOMIC DNA]</scope>
    <source>
        <tissue evidence="2">Leaf</tissue>
    </source>
</reference>
<dbReference type="AlphaFoldDB" id="A0ABD1C4Q8"/>
<dbReference type="EMBL" id="JBANAX010000054">
    <property type="protein sequence ID" value="KAL1224444.1"/>
    <property type="molecule type" value="Genomic_DNA"/>
</dbReference>
<evidence type="ECO:0000313" key="3">
    <source>
        <dbReference type="Proteomes" id="UP001558713"/>
    </source>
</evidence>
<feature type="region of interest" description="Disordered" evidence="1">
    <location>
        <begin position="44"/>
        <end position="71"/>
    </location>
</feature>
<feature type="region of interest" description="Disordered" evidence="1">
    <location>
        <begin position="1"/>
        <end position="32"/>
    </location>
</feature>
<comment type="caution">
    <text evidence="2">The sequence shown here is derived from an EMBL/GenBank/DDBJ whole genome shotgun (WGS) entry which is preliminary data.</text>
</comment>
<keyword evidence="3" id="KW-1185">Reference proteome</keyword>
<accession>A0ABD1C4Q8</accession>
<organism evidence="2 3">
    <name type="scientific">Cardamine amara subsp. amara</name>
    <dbReference type="NCBI Taxonomy" id="228776"/>
    <lineage>
        <taxon>Eukaryota</taxon>
        <taxon>Viridiplantae</taxon>
        <taxon>Streptophyta</taxon>
        <taxon>Embryophyta</taxon>
        <taxon>Tracheophyta</taxon>
        <taxon>Spermatophyta</taxon>
        <taxon>Magnoliopsida</taxon>
        <taxon>eudicotyledons</taxon>
        <taxon>Gunneridae</taxon>
        <taxon>Pentapetalae</taxon>
        <taxon>rosids</taxon>
        <taxon>malvids</taxon>
        <taxon>Brassicales</taxon>
        <taxon>Brassicaceae</taxon>
        <taxon>Cardamineae</taxon>
        <taxon>Cardamine</taxon>
    </lineage>
</organism>
<evidence type="ECO:0000256" key="1">
    <source>
        <dbReference type="SAM" id="MobiDB-lite"/>
    </source>
</evidence>
<name>A0ABD1C4Q8_CARAN</name>